<gene>
    <name evidence="2" type="ORF">P8A22_35130</name>
</gene>
<dbReference type="InterPro" id="IPR036691">
    <property type="entry name" value="Endo/exonu/phosph_ase_sf"/>
</dbReference>
<dbReference type="Gene3D" id="3.60.10.10">
    <property type="entry name" value="Endonuclease/exonuclease/phosphatase"/>
    <property type="match status" value="1"/>
</dbReference>
<dbReference type="InterPro" id="IPR000772">
    <property type="entry name" value="Ricin_B_lectin"/>
</dbReference>
<protein>
    <submittedName>
        <fullName evidence="2">RICIN domain-containing protein</fullName>
    </submittedName>
</protein>
<evidence type="ECO:0000313" key="2">
    <source>
        <dbReference type="EMBL" id="WLQ44680.1"/>
    </source>
</evidence>
<accession>A0ABY9ID24</accession>
<proteinExistence type="predicted"/>
<keyword evidence="3" id="KW-1185">Reference proteome</keyword>
<evidence type="ECO:0000313" key="3">
    <source>
        <dbReference type="Proteomes" id="UP001229952"/>
    </source>
</evidence>
<dbReference type="Gene3D" id="2.80.10.50">
    <property type="match status" value="1"/>
</dbReference>
<organism evidence="2 3">
    <name type="scientific">Streptomyces laculatispora</name>
    <dbReference type="NCBI Taxonomy" id="887464"/>
    <lineage>
        <taxon>Bacteria</taxon>
        <taxon>Bacillati</taxon>
        <taxon>Actinomycetota</taxon>
        <taxon>Actinomycetes</taxon>
        <taxon>Kitasatosporales</taxon>
        <taxon>Streptomycetaceae</taxon>
        <taxon>Streptomyces</taxon>
    </lineage>
</organism>
<reference evidence="2 3" key="1">
    <citation type="submission" date="2023-03" db="EMBL/GenBank/DDBJ databases">
        <title>Isolation and description of six Streptomyces strains from soil environments, able to metabolize different microbial glucans.</title>
        <authorList>
            <person name="Widen T."/>
            <person name="Larsbrink J."/>
        </authorList>
    </citation>
    <scope>NUCLEOTIDE SEQUENCE [LARGE SCALE GENOMIC DNA]</scope>
    <source>
        <strain evidence="2 3">Mut2</strain>
    </source>
</reference>
<dbReference type="Pfam" id="PF14200">
    <property type="entry name" value="RicinB_lectin_2"/>
    <property type="match status" value="1"/>
</dbReference>
<feature type="domain" description="Ricin B lectin" evidence="1">
    <location>
        <begin position="154"/>
        <end position="234"/>
    </location>
</feature>
<dbReference type="EMBL" id="CP120992">
    <property type="protein sequence ID" value="WLQ44680.1"/>
    <property type="molecule type" value="Genomic_DNA"/>
</dbReference>
<dbReference type="SUPFAM" id="SSF56219">
    <property type="entry name" value="DNase I-like"/>
    <property type="match status" value="1"/>
</dbReference>
<sequence>MSFGDTMYYNVHAGACGTQNEALELLTNIRNHAATYGHLWAALGDFNRDPDSGVHAWAATNNAYVYHTGQSTQQSGGELDYMVSNLSMANYDAIRRDGRSSDHYPIYFRTRNLAAEDVVSLISDSNHDQYLGFEGGSSANGTRVVAEKNLTKRSQWTMRQAPGGGNSEYIFVNNSTGNCMDLYYGTLSKAGDLVSEYPCKGLPSQTFKIYYWGEEPGTWKIQNKYTQLCVDTMGSGIRYLALWACTKGAVNQHFSPRYI</sequence>
<dbReference type="InterPro" id="IPR035992">
    <property type="entry name" value="Ricin_B-like_lectins"/>
</dbReference>
<name>A0ABY9ID24_9ACTN</name>
<dbReference type="PROSITE" id="PS50231">
    <property type="entry name" value="RICIN_B_LECTIN"/>
    <property type="match status" value="1"/>
</dbReference>
<dbReference type="CDD" id="cd00161">
    <property type="entry name" value="beta-trefoil_Ricin-like"/>
    <property type="match status" value="1"/>
</dbReference>
<dbReference type="RefSeq" id="WP_306091942.1">
    <property type="nucleotide sequence ID" value="NZ_CP120992.1"/>
</dbReference>
<evidence type="ECO:0000259" key="1">
    <source>
        <dbReference type="Pfam" id="PF14200"/>
    </source>
</evidence>
<dbReference type="Proteomes" id="UP001229952">
    <property type="component" value="Chromosome"/>
</dbReference>
<dbReference type="SUPFAM" id="SSF50370">
    <property type="entry name" value="Ricin B-like lectins"/>
    <property type="match status" value="1"/>
</dbReference>